<accession>F0WJL0</accession>
<evidence type="ECO:0000313" key="1">
    <source>
        <dbReference type="EMBL" id="CCA21459.1"/>
    </source>
</evidence>
<protein>
    <submittedName>
        <fullName evidence="1">AlNc14C123G6735 protein</fullName>
    </submittedName>
</protein>
<sequence>MEVTDCSRQTSRFDQRCPVHALRVQRETHTLKTQENLEDEYHVPCALGDYSVNAHRTVMLRALHTTSVMSSPHKVTNVEPLNLNNIAFHQYLMPLFM</sequence>
<dbReference type="HOGENOM" id="CLU_2351020_0_0_1"/>
<dbReference type="AlphaFoldDB" id="F0WJL0"/>
<name>F0WJL0_9STRA</name>
<reference evidence="1" key="1">
    <citation type="journal article" date="2011" name="PLoS Biol.">
        <title>Gene gain and loss during evolution of obligate parasitism in the white rust pathogen of Arabidopsis thaliana.</title>
        <authorList>
            <person name="Kemen E."/>
            <person name="Gardiner A."/>
            <person name="Schultz-Larsen T."/>
            <person name="Kemen A.C."/>
            <person name="Balmuth A.L."/>
            <person name="Robert-Seilaniantz A."/>
            <person name="Bailey K."/>
            <person name="Holub E."/>
            <person name="Studholme D.J."/>
            <person name="Maclean D."/>
            <person name="Jones J.D."/>
        </authorList>
    </citation>
    <scope>NUCLEOTIDE SEQUENCE</scope>
</reference>
<gene>
    <name evidence="1" type="primary">AlNc14C123G6735</name>
    <name evidence="1" type="ORF">ALNC14_076020</name>
</gene>
<organism evidence="1">
    <name type="scientific">Albugo laibachii Nc14</name>
    <dbReference type="NCBI Taxonomy" id="890382"/>
    <lineage>
        <taxon>Eukaryota</taxon>
        <taxon>Sar</taxon>
        <taxon>Stramenopiles</taxon>
        <taxon>Oomycota</taxon>
        <taxon>Peronosporomycetes</taxon>
        <taxon>Albuginales</taxon>
        <taxon>Albuginaceae</taxon>
        <taxon>Albugo</taxon>
    </lineage>
</organism>
<dbReference type="EMBL" id="FR824168">
    <property type="protein sequence ID" value="CCA21459.1"/>
    <property type="molecule type" value="Genomic_DNA"/>
</dbReference>
<proteinExistence type="predicted"/>
<reference evidence="1" key="2">
    <citation type="submission" date="2011-02" db="EMBL/GenBank/DDBJ databases">
        <authorList>
            <person name="MacLean D."/>
        </authorList>
    </citation>
    <scope>NUCLEOTIDE SEQUENCE</scope>
</reference>